<organism evidence="1 2">
    <name type="scientific">Linum tenue</name>
    <dbReference type="NCBI Taxonomy" id="586396"/>
    <lineage>
        <taxon>Eukaryota</taxon>
        <taxon>Viridiplantae</taxon>
        <taxon>Streptophyta</taxon>
        <taxon>Embryophyta</taxon>
        <taxon>Tracheophyta</taxon>
        <taxon>Spermatophyta</taxon>
        <taxon>Magnoliopsida</taxon>
        <taxon>eudicotyledons</taxon>
        <taxon>Gunneridae</taxon>
        <taxon>Pentapetalae</taxon>
        <taxon>rosids</taxon>
        <taxon>fabids</taxon>
        <taxon>Malpighiales</taxon>
        <taxon>Linaceae</taxon>
        <taxon>Linum</taxon>
    </lineage>
</organism>
<dbReference type="Proteomes" id="UP001154282">
    <property type="component" value="Unassembled WGS sequence"/>
</dbReference>
<gene>
    <name evidence="1" type="ORF">LITE_LOCUS25700</name>
</gene>
<accession>A0AAV0LVH4</accession>
<reference evidence="1" key="1">
    <citation type="submission" date="2022-08" db="EMBL/GenBank/DDBJ databases">
        <authorList>
            <person name="Gutierrez-Valencia J."/>
        </authorList>
    </citation>
    <scope>NUCLEOTIDE SEQUENCE</scope>
</reference>
<name>A0AAV0LVH4_9ROSI</name>
<sequence length="17" mass="2093">MELSTEHLWNHSVLLQR</sequence>
<protein>
    <submittedName>
        <fullName evidence="1">Uncharacterized protein</fullName>
    </submittedName>
</protein>
<evidence type="ECO:0000313" key="2">
    <source>
        <dbReference type="Proteomes" id="UP001154282"/>
    </source>
</evidence>
<comment type="caution">
    <text evidence="1">The sequence shown here is derived from an EMBL/GenBank/DDBJ whole genome shotgun (WGS) entry which is preliminary data.</text>
</comment>
<dbReference type="EMBL" id="CAMGYJ010000006">
    <property type="protein sequence ID" value="CAI0438115.1"/>
    <property type="molecule type" value="Genomic_DNA"/>
</dbReference>
<evidence type="ECO:0000313" key="1">
    <source>
        <dbReference type="EMBL" id="CAI0438115.1"/>
    </source>
</evidence>
<proteinExistence type="predicted"/>
<dbReference type="AlphaFoldDB" id="A0AAV0LVH4"/>
<keyword evidence="2" id="KW-1185">Reference proteome</keyword>